<dbReference type="Pfam" id="PF08312">
    <property type="entry name" value="cwf21"/>
    <property type="match status" value="1"/>
</dbReference>
<comment type="caution">
    <text evidence="3">The sequence shown here is derived from an EMBL/GenBank/DDBJ whole genome shotgun (WGS) entry which is preliminary data.</text>
</comment>
<organism evidence="3 4">
    <name type="scientific">Tegillarca granosa</name>
    <name type="common">Malaysian cockle</name>
    <name type="synonym">Anadara granosa</name>
    <dbReference type="NCBI Taxonomy" id="220873"/>
    <lineage>
        <taxon>Eukaryota</taxon>
        <taxon>Metazoa</taxon>
        <taxon>Spiralia</taxon>
        <taxon>Lophotrochozoa</taxon>
        <taxon>Mollusca</taxon>
        <taxon>Bivalvia</taxon>
        <taxon>Autobranchia</taxon>
        <taxon>Pteriomorphia</taxon>
        <taxon>Arcoida</taxon>
        <taxon>Arcoidea</taxon>
        <taxon>Arcidae</taxon>
        <taxon>Tegillarca</taxon>
    </lineage>
</organism>
<accession>A0ABQ9F4J2</accession>
<dbReference type="Gene3D" id="6.10.140.420">
    <property type="match status" value="1"/>
</dbReference>
<gene>
    <name evidence="3" type="ORF">KUTeg_009664</name>
</gene>
<evidence type="ECO:0000313" key="3">
    <source>
        <dbReference type="EMBL" id="KAJ8312291.1"/>
    </source>
</evidence>
<dbReference type="InterPro" id="IPR047489">
    <property type="entry name" value="SRRM3_cwf21"/>
</dbReference>
<name>A0ABQ9F4J2_TEGGR</name>
<dbReference type="SMART" id="SM01115">
    <property type="entry name" value="cwf21"/>
    <property type="match status" value="1"/>
</dbReference>
<dbReference type="CDD" id="cd21376">
    <property type="entry name" value="cwf21_SRRM3"/>
    <property type="match status" value="1"/>
</dbReference>
<dbReference type="PANTHER" id="PTHR34755">
    <property type="entry name" value="SERINE/ARGININE REPETITIVE MATRIX PROTEIN 3-RELATED"/>
    <property type="match status" value="1"/>
</dbReference>
<dbReference type="EMBL" id="JARBDR010000440">
    <property type="protein sequence ID" value="KAJ8312291.1"/>
    <property type="molecule type" value="Genomic_DNA"/>
</dbReference>
<evidence type="ECO:0000259" key="2">
    <source>
        <dbReference type="SMART" id="SM01115"/>
    </source>
</evidence>
<reference evidence="3 4" key="1">
    <citation type="submission" date="2022-12" db="EMBL/GenBank/DDBJ databases">
        <title>Chromosome-level genome of Tegillarca granosa.</title>
        <authorList>
            <person name="Kim J."/>
        </authorList>
    </citation>
    <scope>NUCLEOTIDE SEQUENCE [LARGE SCALE GENOMIC DNA]</scope>
    <source>
        <strain evidence="3">Teg-2019</strain>
        <tissue evidence="3">Adductor muscle</tissue>
    </source>
</reference>
<evidence type="ECO:0000313" key="4">
    <source>
        <dbReference type="Proteomes" id="UP001217089"/>
    </source>
</evidence>
<keyword evidence="4" id="KW-1185">Reference proteome</keyword>
<evidence type="ECO:0000256" key="1">
    <source>
        <dbReference type="SAM" id="MobiDB-lite"/>
    </source>
</evidence>
<feature type="compositionally biased region" description="Basic residues" evidence="1">
    <location>
        <begin position="189"/>
        <end position="199"/>
    </location>
</feature>
<dbReference type="InterPro" id="IPR052109">
    <property type="entry name" value="SRRM_Domain-Containing"/>
</dbReference>
<dbReference type="InterPro" id="IPR013170">
    <property type="entry name" value="mRNA_splic_Cwf21_dom"/>
</dbReference>
<proteinExistence type="predicted"/>
<feature type="domain" description="CWF21" evidence="2">
    <location>
        <begin position="57"/>
        <end position="102"/>
    </location>
</feature>
<protein>
    <recommendedName>
        <fullName evidence="2">CWF21 domain-containing protein</fullName>
    </recommendedName>
</protein>
<dbReference type="Proteomes" id="UP001217089">
    <property type="component" value="Unassembled WGS sequence"/>
</dbReference>
<dbReference type="PANTHER" id="PTHR34755:SF3">
    <property type="entry name" value="SERINE_ARGININE REPETITIVE MATRIX PROTEIN 2"/>
    <property type="match status" value="1"/>
</dbReference>
<feature type="region of interest" description="Disordered" evidence="1">
    <location>
        <begin position="172"/>
        <end position="199"/>
    </location>
</feature>
<sequence length="199" mass="22864">MYNGIGLNTARGSGTNGYVQRNLSFIRKHKDKVDYKSEEELKKLDQSLIKQPNREILDHERKRKVELKCMEMQELMEEQGYSEEDIERKVSMFRTMLMTKEGVSESAVDKDEFGRPIAKETHQIAEATQEKNARLKEAFGLGENYVDGSAFDPERKAKEEAAKALAMAQKKYSIVRDSSSSERSPSPPPKRKRKKSKSR</sequence>